<accession>A0A255H0S4</accession>
<feature type="transmembrane region" description="Helical" evidence="1">
    <location>
        <begin position="74"/>
        <end position="95"/>
    </location>
</feature>
<dbReference type="InterPro" id="IPR042150">
    <property type="entry name" value="MmRce1-like"/>
</dbReference>
<keyword evidence="1" id="KW-0812">Transmembrane</keyword>
<protein>
    <recommendedName>
        <fullName evidence="4">CPBP family intramembrane metalloprotease</fullName>
    </recommendedName>
</protein>
<evidence type="ECO:0000313" key="3">
    <source>
        <dbReference type="Proteomes" id="UP000216311"/>
    </source>
</evidence>
<dbReference type="EMBL" id="NMVQ01000023">
    <property type="protein sequence ID" value="OYO20763.1"/>
    <property type="molecule type" value="Genomic_DNA"/>
</dbReference>
<sequence>MLGYNYPLHPVLGLFAFCVLCTLLTGLFAWVRQRSGSVWPAAYGHGLFNALAGSAMLVFQSADSQVDTLHGTVLGWSGWFIPLLVVAALVARRAYQPLPWFRPNR</sequence>
<evidence type="ECO:0008006" key="4">
    <source>
        <dbReference type="Google" id="ProtNLM"/>
    </source>
</evidence>
<evidence type="ECO:0000313" key="2">
    <source>
        <dbReference type="EMBL" id="OYO20763.1"/>
    </source>
</evidence>
<comment type="caution">
    <text evidence="2">The sequence shown here is derived from an EMBL/GenBank/DDBJ whole genome shotgun (WGS) entry which is preliminary data.</text>
</comment>
<gene>
    <name evidence="2" type="ORF">CGZ93_11005</name>
</gene>
<dbReference type="PANTHER" id="PTHR35797">
    <property type="entry name" value="PROTEASE-RELATED"/>
    <property type="match status" value="1"/>
</dbReference>
<feature type="transmembrane region" description="Helical" evidence="1">
    <location>
        <begin position="43"/>
        <end position="62"/>
    </location>
</feature>
<keyword evidence="3" id="KW-1185">Reference proteome</keyword>
<keyword evidence="1" id="KW-1133">Transmembrane helix</keyword>
<feature type="transmembrane region" description="Helical" evidence="1">
    <location>
        <begin position="12"/>
        <end position="31"/>
    </location>
</feature>
<proteinExistence type="predicted"/>
<organism evidence="2 3">
    <name type="scientific">Enemella dayhoffiae</name>
    <dbReference type="NCBI Taxonomy" id="2016507"/>
    <lineage>
        <taxon>Bacteria</taxon>
        <taxon>Bacillati</taxon>
        <taxon>Actinomycetota</taxon>
        <taxon>Actinomycetes</taxon>
        <taxon>Propionibacteriales</taxon>
        <taxon>Propionibacteriaceae</taxon>
        <taxon>Enemella</taxon>
    </lineage>
</organism>
<evidence type="ECO:0000256" key="1">
    <source>
        <dbReference type="SAM" id="Phobius"/>
    </source>
</evidence>
<dbReference type="Proteomes" id="UP000216311">
    <property type="component" value="Unassembled WGS sequence"/>
</dbReference>
<dbReference type="AlphaFoldDB" id="A0A255H0S4"/>
<dbReference type="PANTHER" id="PTHR35797:SF1">
    <property type="entry name" value="PROTEASE"/>
    <property type="match status" value="1"/>
</dbReference>
<reference evidence="2 3" key="1">
    <citation type="submission" date="2017-07" db="EMBL/GenBank/DDBJ databases">
        <title>Draft whole genome sequences of clinical Proprionibacteriaceae strains.</title>
        <authorList>
            <person name="Bernier A.-M."/>
            <person name="Bernard K."/>
            <person name="Domingo M.-C."/>
        </authorList>
    </citation>
    <scope>NUCLEOTIDE SEQUENCE [LARGE SCALE GENOMIC DNA]</scope>
    <source>
        <strain evidence="2 3">NML 130396</strain>
    </source>
</reference>
<name>A0A255H0S4_9ACTN</name>
<keyword evidence="1" id="KW-0472">Membrane</keyword>
<dbReference type="OrthoDB" id="3693644at2"/>